<evidence type="ECO:0000256" key="1">
    <source>
        <dbReference type="ARBA" id="ARBA00001946"/>
    </source>
</evidence>
<name>A0A220UIP4_9GAMM</name>
<comment type="cofactor">
    <cofactor evidence="1">
        <name>Mg(2+)</name>
        <dbReference type="ChEBI" id="CHEBI:18420"/>
    </cofactor>
</comment>
<reference evidence="5 6" key="1">
    <citation type="submission" date="2017-07" db="EMBL/GenBank/DDBJ databases">
        <title>Phenotypical and genomic characterization of a clinical isolate of Shewanella bicestrii sp. nov. producing an extended-spectrum beta-lactamase and a new oxacillinase variant.</title>
        <authorList>
            <person name="Jousset A.B."/>
            <person name="Bonnin R.A."/>
            <person name="Girlich D."/>
            <person name="Dabos L."/>
            <person name="Potron A."/>
            <person name="Dortet L."/>
            <person name="Glaser P."/>
            <person name="Naas T."/>
        </authorList>
    </citation>
    <scope>NUCLEOTIDE SEQUENCE [LARGE SCALE GENOMIC DNA]</scope>
    <source>
        <strain evidence="5 6">JAB-1</strain>
    </source>
</reference>
<dbReference type="GO" id="GO:1902201">
    <property type="term" value="P:negative regulation of bacterial-type flagellum-dependent cell motility"/>
    <property type="evidence" value="ECO:0007669"/>
    <property type="project" value="TreeGrafter"/>
</dbReference>
<dbReference type="NCBIfam" id="TIGR00254">
    <property type="entry name" value="GGDEF"/>
    <property type="match status" value="1"/>
</dbReference>
<dbReference type="EC" id="2.7.7.65" evidence="2"/>
<dbReference type="InterPro" id="IPR050469">
    <property type="entry name" value="Diguanylate_Cyclase"/>
</dbReference>
<dbReference type="SUPFAM" id="SSF55073">
    <property type="entry name" value="Nucleotide cyclase"/>
    <property type="match status" value="1"/>
</dbReference>
<dbReference type="GO" id="GO:0052621">
    <property type="term" value="F:diguanylate cyclase activity"/>
    <property type="evidence" value="ECO:0007669"/>
    <property type="project" value="UniProtKB-EC"/>
</dbReference>
<dbReference type="InterPro" id="IPR029787">
    <property type="entry name" value="Nucleotide_cyclase"/>
</dbReference>
<dbReference type="SMART" id="SM00267">
    <property type="entry name" value="GGDEF"/>
    <property type="match status" value="1"/>
</dbReference>
<proteinExistence type="predicted"/>
<dbReference type="PANTHER" id="PTHR45138:SF9">
    <property type="entry name" value="DIGUANYLATE CYCLASE DGCM-RELATED"/>
    <property type="match status" value="1"/>
</dbReference>
<keyword evidence="6" id="KW-1185">Reference proteome</keyword>
<dbReference type="PANTHER" id="PTHR45138">
    <property type="entry name" value="REGULATORY COMPONENTS OF SENSORY TRANSDUCTION SYSTEM"/>
    <property type="match status" value="1"/>
</dbReference>
<evidence type="ECO:0000259" key="4">
    <source>
        <dbReference type="PROSITE" id="PS50887"/>
    </source>
</evidence>
<dbReference type="RefSeq" id="WP_089066973.1">
    <property type="nucleotide sequence ID" value="NZ_CP022358.1"/>
</dbReference>
<dbReference type="EMBL" id="CP022358">
    <property type="protein sequence ID" value="ASK67975.1"/>
    <property type="molecule type" value="Genomic_DNA"/>
</dbReference>
<dbReference type="Proteomes" id="UP000198367">
    <property type="component" value="Chromosome"/>
</dbReference>
<evidence type="ECO:0000256" key="2">
    <source>
        <dbReference type="ARBA" id="ARBA00012528"/>
    </source>
</evidence>
<evidence type="ECO:0000313" key="6">
    <source>
        <dbReference type="Proteomes" id="UP000198367"/>
    </source>
</evidence>
<dbReference type="KEGG" id="sbj:CF168_03345"/>
<dbReference type="AlphaFoldDB" id="A0A220UIP4"/>
<dbReference type="PROSITE" id="PS50887">
    <property type="entry name" value="GGDEF"/>
    <property type="match status" value="1"/>
</dbReference>
<dbReference type="InterPro" id="IPR000160">
    <property type="entry name" value="GGDEF_dom"/>
</dbReference>
<protein>
    <recommendedName>
        <fullName evidence="2">diguanylate cyclase</fullName>
        <ecNumber evidence="2">2.7.7.65</ecNumber>
    </recommendedName>
</protein>
<comment type="catalytic activity">
    <reaction evidence="3">
        <text>2 GTP = 3',3'-c-di-GMP + 2 diphosphate</text>
        <dbReference type="Rhea" id="RHEA:24898"/>
        <dbReference type="ChEBI" id="CHEBI:33019"/>
        <dbReference type="ChEBI" id="CHEBI:37565"/>
        <dbReference type="ChEBI" id="CHEBI:58805"/>
        <dbReference type="EC" id="2.7.7.65"/>
    </reaction>
</comment>
<dbReference type="Gene3D" id="3.30.450.20">
    <property type="entry name" value="PAS domain"/>
    <property type="match status" value="1"/>
</dbReference>
<accession>A0A220UIP4</accession>
<dbReference type="CDD" id="cd01949">
    <property type="entry name" value="GGDEF"/>
    <property type="match status" value="1"/>
</dbReference>
<sequence length="302" mass="33883">MVSVEQMALVLDALPDPAFILSQSGRYVAVFGGKDARYYHDGSGLVGLYLSDVLNDEKTTYYLKIIQQALDSRKLLIEEYELSNKDVKGLSDQGPSEPIWFEGRIQALDFLVDNEPVVLWVASNISKRHKLEIQLRQLSDTDQLTGLYNRRRLDRDLHFLFDTFSRHHIPASILVLDLDHLKLINDQLGHQAGDRIIIAVAEACQQQFRKTDSAYRFGGDEFVIALPGVEHDQAIVFAEYLCDCCFKALQQLSVKGLFATVSIGVASIEAGDKSYEDTLKRADAALYQAKRDGKNRVIANSA</sequence>
<dbReference type="Pfam" id="PF00990">
    <property type="entry name" value="GGDEF"/>
    <property type="match status" value="1"/>
</dbReference>
<dbReference type="InterPro" id="IPR043128">
    <property type="entry name" value="Rev_trsase/Diguanyl_cyclase"/>
</dbReference>
<gene>
    <name evidence="5" type="ORF">CF168_03345</name>
</gene>
<evidence type="ECO:0000313" key="5">
    <source>
        <dbReference type="EMBL" id="ASK67975.1"/>
    </source>
</evidence>
<feature type="domain" description="GGDEF" evidence="4">
    <location>
        <begin position="169"/>
        <end position="302"/>
    </location>
</feature>
<organism evidence="5 6">
    <name type="scientific">Shewanella bicestrii</name>
    <dbReference type="NCBI Taxonomy" id="2018305"/>
    <lineage>
        <taxon>Bacteria</taxon>
        <taxon>Pseudomonadati</taxon>
        <taxon>Pseudomonadota</taxon>
        <taxon>Gammaproteobacteria</taxon>
        <taxon>Alteromonadales</taxon>
        <taxon>Shewanellaceae</taxon>
        <taxon>Shewanella</taxon>
    </lineage>
</organism>
<evidence type="ECO:0000256" key="3">
    <source>
        <dbReference type="ARBA" id="ARBA00034247"/>
    </source>
</evidence>
<dbReference type="GO" id="GO:0005886">
    <property type="term" value="C:plasma membrane"/>
    <property type="evidence" value="ECO:0007669"/>
    <property type="project" value="TreeGrafter"/>
</dbReference>
<dbReference type="GO" id="GO:0043709">
    <property type="term" value="P:cell adhesion involved in single-species biofilm formation"/>
    <property type="evidence" value="ECO:0007669"/>
    <property type="project" value="TreeGrafter"/>
</dbReference>
<dbReference type="Gene3D" id="3.30.70.270">
    <property type="match status" value="1"/>
</dbReference>
<dbReference type="FunFam" id="3.30.70.270:FF:000001">
    <property type="entry name" value="Diguanylate cyclase domain protein"/>
    <property type="match status" value="1"/>
</dbReference>